<dbReference type="EMBL" id="CAJPDQ010000003">
    <property type="protein sequence ID" value="CAF9906443.1"/>
    <property type="molecule type" value="Genomic_DNA"/>
</dbReference>
<dbReference type="OrthoDB" id="8188991at2759"/>
<organism evidence="2 3">
    <name type="scientific">Gomphillus americanus</name>
    <dbReference type="NCBI Taxonomy" id="1940652"/>
    <lineage>
        <taxon>Eukaryota</taxon>
        <taxon>Fungi</taxon>
        <taxon>Dikarya</taxon>
        <taxon>Ascomycota</taxon>
        <taxon>Pezizomycotina</taxon>
        <taxon>Lecanoromycetes</taxon>
        <taxon>OSLEUM clade</taxon>
        <taxon>Ostropomycetidae</taxon>
        <taxon>Ostropales</taxon>
        <taxon>Graphidaceae</taxon>
        <taxon>Gomphilloideae</taxon>
        <taxon>Gomphillus</taxon>
    </lineage>
</organism>
<keyword evidence="3" id="KW-1185">Reference proteome</keyword>
<dbReference type="Proteomes" id="UP000664169">
    <property type="component" value="Unassembled WGS sequence"/>
</dbReference>
<protein>
    <submittedName>
        <fullName evidence="2">Uncharacterized protein</fullName>
    </submittedName>
</protein>
<evidence type="ECO:0000313" key="2">
    <source>
        <dbReference type="EMBL" id="CAF9906443.1"/>
    </source>
</evidence>
<accession>A0A8H3I6A4</accession>
<evidence type="ECO:0000256" key="1">
    <source>
        <dbReference type="SAM" id="MobiDB-lite"/>
    </source>
</evidence>
<reference evidence="2" key="1">
    <citation type="submission" date="2021-03" db="EMBL/GenBank/DDBJ databases">
        <authorList>
            <person name="Tagirdzhanova G."/>
        </authorList>
    </citation>
    <scope>NUCLEOTIDE SEQUENCE</scope>
</reference>
<sequence>MPKAPRKRSNTTAKESNPIAKPKIKDPKDSHLYTDDNPETTIHGTGFKDEAAAHRTLELISKRSLLYQFQTVNTMWHRANGHPHKTSDMQAAMKIFREWLDVTYPESNSELRAKGFKPLLSKACVKRYLPQIRECKLKGIEEALKFAEKYVELEPRKKLANVLFDNSQPKEPDMEKTRYDALDKLVAEGKETSNGWKMDEIWAGKKQVSDEHLRLIAWAWSPIQERNLP</sequence>
<proteinExistence type="predicted"/>
<feature type="compositionally biased region" description="Basic and acidic residues" evidence="1">
    <location>
        <begin position="23"/>
        <end position="34"/>
    </location>
</feature>
<comment type="caution">
    <text evidence="2">The sequence shown here is derived from an EMBL/GenBank/DDBJ whole genome shotgun (WGS) entry which is preliminary data.</text>
</comment>
<name>A0A8H3I6A4_9LECA</name>
<evidence type="ECO:0000313" key="3">
    <source>
        <dbReference type="Proteomes" id="UP000664169"/>
    </source>
</evidence>
<feature type="region of interest" description="Disordered" evidence="1">
    <location>
        <begin position="1"/>
        <end position="44"/>
    </location>
</feature>
<dbReference type="AlphaFoldDB" id="A0A8H3I6A4"/>
<gene>
    <name evidence="2" type="ORF">GOMPHAMPRED_004709</name>
</gene>